<dbReference type="GO" id="GO:0004709">
    <property type="term" value="F:MAP kinase kinase kinase activity"/>
    <property type="evidence" value="ECO:0007669"/>
    <property type="project" value="TreeGrafter"/>
</dbReference>
<evidence type="ECO:0000313" key="7">
    <source>
        <dbReference type="EMBL" id="KIO31668.1"/>
    </source>
</evidence>
<dbReference type="Pfam" id="PF00069">
    <property type="entry name" value="Pkinase"/>
    <property type="match status" value="1"/>
</dbReference>
<evidence type="ECO:0000256" key="5">
    <source>
        <dbReference type="ARBA" id="ARBA00022840"/>
    </source>
</evidence>
<keyword evidence="3" id="KW-0547">Nucleotide-binding</keyword>
<gene>
    <name evidence="7" type="ORF">M407DRAFT_218847</name>
</gene>
<feature type="non-terminal residue" evidence="7">
    <location>
        <position position="1"/>
    </location>
</feature>
<dbReference type="Gene3D" id="1.10.510.10">
    <property type="entry name" value="Transferase(Phosphotransferase) domain 1"/>
    <property type="match status" value="1"/>
</dbReference>
<keyword evidence="8" id="KW-1185">Reference proteome</keyword>
<dbReference type="GO" id="GO:0005524">
    <property type="term" value="F:ATP binding"/>
    <property type="evidence" value="ECO:0007669"/>
    <property type="project" value="UniProtKB-KW"/>
</dbReference>
<proteinExistence type="predicted"/>
<evidence type="ECO:0000256" key="4">
    <source>
        <dbReference type="ARBA" id="ARBA00022777"/>
    </source>
</evidence>
<keyword evidence="2" id="KW-0808">Transferase</keyword>
<dbReference type="EMBL" id="KN822961">
    <property type="protein sequence ID" value="KIO31668.1"/>
    <property type="molecule type" value="Genomic_DNA"/>
</dbReference>
<evidence type="ECO:0000256" key="3">
    <source>
        <dbReference type="ARBA" id="ARBA00022741"/>
    </source>
</evidence>
<reference evidence="7 8" key="1">
    <citation type="submission" date="2014-04" db="EMBL/GenBank/DDBJ databases">
        <authorList>
            <consortium name="DOE Joint Genome Institute"/>
            <person name="Kuo A."/>
            <person name="Girlanda M."/>
            <person name="Perotto S."/>
            <person name="Kohler A."/>
            <person name="Nagy L.G."/>
            <person name="Floudas D."/>
            <person name="Copeland A."/>
            <person name="Barry K.W."/>
            <person name="Cichocki N."/>
            <person name="Veneault-Fourrey C."/>
            <person name="LaButti K."/>
            <person name="Lindquist E.A."/>
            <person name="Lipzen A."/>
            <person name="Lundell T."/>
            <person name="Morin E."/>
            <person name="Murat C."/>
            <person name="Sun H."/>
            <person name="Tunlid A."/>
            <person name="Henrissat B."/>
            <person name="Grigoriev I.V."/>
            <person name="Hibbett D.S."/>
            <person name="Martin F."/>
            <person name="Nordberg H.P."/>
            <person name="Cantor M.N."/>
            <person name="Hua S.X."/>
        </authorList>
    </citation>
    <scope>NUCLEOTIDE SEQUENCE [LARGE SCALE GENOMIC DNA]</scope>
    <source>
        <strain evidence="7 8">MUT 4182</strain>
    </source>
</reference>
<dbReference type="HOGENOM" id="CLU_000288_7_18_1"/>
<dbReference type="Proteomes" id="UP000054248">
    <property type="component" value="Unassembled WGS sequence"/>
</dbReference>
<dbReference type="PANTHER" id="PTHR48016">
    <property type="entry name" value="MAP KINASE KINASE KINASE SSK2-RELATED-RELATED"/>
    <property type="match status" value="1"/>
</dbReference>
<dbReference type="SUPFAM" id="SSF56112">
    <property type="entry name" value="Protein kinase-like (PK-like)"/>
    <property type="match status" value="1"/>
</dbReference>
<dbReference type="PANTHER" id="PTHR48016:SF29">
    <property type="entry name" value="MITOGEN-ACTIVATED PROTEIN KINASE KINASE KINASE 1-RELATED"/>
    <property type="match status" value="1"/>
</dbReference>
<feature type="domain" description="Protein kinase" evidence="6">
    <location>
        <begin position="1"/>
        <end position="148"/>
    </location>
</feature>
<name>A0A0C3LCM2_9AGAM</name>
<accession>A0A0C3LCM2</accession>
<keyword evidence="1" id="KW-0723">Serine/threonine-protein kinase</keyword>
<dbReference type="PROSITE" id="PS50011">
    <property type="entry name" value="PROTEIN_KINASE_DOM"/>
    <property type="match status" value="1"/>
</dbReference>
<keyword evidence="4" id="KW-0418">Kinase</keyword>
<dbReference type="GO" id="GO:0005737">
    <property type="term" value="C:cytoplasm"/>
    <property type="evidence" value="ECO:0007669"/>
    <property type="project" value="TreeGrafter"/>
</dbReference>
<evidence type="ECO:0000259" key="6">
    <source>
        <dbReference type="PROSITE" id="PS50011"/>
    </source>
</evidence>
<evidence type="ECO:0000256" key="1">
    <source>
        <dbReference type="ARBA" id="ARBA00022527"/>
    </source>
</evidence>
<dbReference type="STRING" id="1051891.A0A0C3LCM2"/>
<evidence type="ECO:0000313" key="8">
    <source>
        <dbReference type="Proteomes" id="UP000054248"/>
    </source>
</evidence>
<protein>
    <recommendedName>
        <fullName evidence="6">Protein kinase domain-containing protein</fullName>
    </recommendedName>
</protein>
<keyword evidence="5" id="KW-0067">ATP-binding</keyword>
<dbReference type="OrthoDB" id="3256484at2759"/>
<dbReference type="InterPro" id="IPR008271">
    <property type="entry name" value="Ser/Thr_kinase_AS"/>
</dbReference>
<organism evidence="7 8">
    <name type="scientific">Tulasnella calospora MUT 4182</name>
    <dbReference type="NCBI Taxonomy" id="1051891"/>
    <lineage>
        <taxon>Eukaryota</taxon>
        <taxon>Fungi</taxon>
        <taxon>Dikarya</taxon>
        <taxon>Basidiomycota</taxon>
        <taxon>Agaricomycotina</taxon>
        <taxon>Agaricomycetes</taxon>
        <taxon>Cantharellales</taxon>
        <taxon>Tulasnellaceae</taxon>
        <taxon>Tulasnella</taxon>
    </lineage>
</organism>
<dbReference type="InterPro" id="IPR011009">
    <property type="entry name" value="Kinase-like_dom_sf"/>
</dbReference>
<evidence type="ECO:0000256" key="2">
    <source>
        <dbReference type="ARBA" id="ARBA00022679"/>
    </source>
</evidence>
<reference evidence="8" key="2">
    <citation type="submission" date="2015-01" db="EMBL/GenBank/DDBJ databases">
        <title>Evolutionary Origins and Diversification of the Mycorrhizal Mutualists.</title>
        <authorList>
            <consortium name="DOE Joint Genome Institute"/>
            <consortium name="Mycorrhizal Genomics Consortium"/>
            <person name="Kohler A."/>
            <person name="Kuo A."/>
            <person name="Nagy L.G."/>
            <person name="Floudas D."/>
            <person name="Copeland A."/>
            <person name="Barry K.W."/>
            <person name="Cichocki N."/>
            <person name="Veneault-Fourrey C."/>
            <person name="LaButti K."/>
            <person name="Lindquist E.A."/>
            <person name="Lipzen A."/>
            <person name="Lundell T."/>
            <person name="Morin E."/>
            <person name="Murat C."/>
            <person name="Riley R."/>
            <person name="Ohm R."/>
            <person name="Sun H."/>
            <person name="Tunlid A."/>
            <person name="Henrissat B."/>
            <person name="Grigoriev I.V."/>
            <person name="Hibbett D.S."/>
            <person name="Martin F."/>
        </authorList>
    </citation>
    <scope>NUCLEOTIDE SEQUENCE [LARGE SCALE GENOMIC DNA]</scope>
    <source>
        <strain evidence="8">MUT 4182</strain>
    </source>
</reference>
<dbReference type="AlphaFoldDB" id="A0A0C3LCM2"/>
<dbReference type="InterPro" id="IPR050538">
    <property type="entry name" value="MAP_kinase_kinase_kinase"/>
</dbReference>
<sequence>VRDLTDGLAYLHGKTSPVRHGDLKTRNILINGEVRAVLADSGLSKALGEGPTGLTTSDSFKGTLRYCSPEVVKDSASSHSLPSDIWAWACLILEVLMDTIPYAEKKSPHSIIFALVSGELPAQAADLFIPVSGIKLVLGQCWAVDPCK</sequence>
<dbReference type="PROSITE" id="PS00108">
    <property type="entry name" value="PROTEIN_KINASE_ST"/>
    <property type="match status" value="1"/>
</dbReference>
<dbReference type="InterPro" id="IPR000719">
    <property type="entry name" value="Prot_kinase_dom"/>
</dbReference>